<evidence type="ECO:0000256" key="1">
    <source>
        <dbReference type="ARBA" id="ARBA00004395"/>
    </source>
</evidence>
<comment type="subunit">
    <text evidence="10">Component of the conserved oligomeric Golgi complex.</text>
</comment>
<evidence type="ECO:0000259" key="12">
    <source>
        <dbReference type="Pfam" id="PF20653"/>
    </source>
</evidence>
<evidence type="ECO:0000256" key="9">
    <source>
        <dbReference type="ARBA" id="ARBA00043873"/>
    </source>
</evidence>
<evidence type="ECO:0000256" key="10">
    <source>
        <dbReference type="RuleBase" id="RU365075"/>
    </source>
</evidence>
<dbReference type="InterPro" id="IPR048368">
    <property type="entry name" value="COG6_N"/>
</dbReference>
<keyword evidence="6 10" id="KW-0333">Golgi apparatus</keyword>
<evidence type="ECO:0000259" key="11">
    <source>
        <dbReference type="Pfam" id="PF06419"/>
    </source>
</evidence>
<reference evidence="13 14" key="1">
    <citation type="journal article" date="2011" name="Proc. Natl. Acad. Sci. U.S.A.">
        <title>Evolutionary erosion of yeast sex chromosomes by mating-type switching accidents.</title>
        <authorList>
            <person name="Gordon J.L."/>
            <person name="Armisen D."/>
            <person name="Proux-Wera E."/>
            <person name="Oheigeartaigh S.S."/>
            <person name="Byrne K.P."/>
            <person name="Wolfe K.H."/>
        </authorList>
    </citation>
    <scope>NUCLEOTIDE SEQUENCE [LARGE SCALE GENOMIC DNA]</scope>
    <source>
        <strain evidence="14">ATCC 10662 / CBS 1146 / NBRC 0425 / NCYC 2629 / NRRL Y-866</strain>
    </source>
</reference>
<dbReference type="Pfam" id="PF06419">
    <property type="entry name" value="COG6_N"/>
    <property type="match status" value="1"/>
</dbReference>
<protein>
    <recommendedName>
        <fullName evidence="3 10">Conserved oligomeric Golgi complex subunit 6</fullName>
        <shortName evidence="10">COG complex subunit 6</shortName>
    </recommendedName>
    <alternativeName>
        <fullName evidence="8 10">Component of oligomeric Golgi complex 6</fullName>
    </alternativeName>
</protein>
<dbReference type="InterPro" id="IPR048369">
    <property type="entry name" value="COG6_C"/>
</dbReference>
<evidence type="ECO:0000256" key="3">
    <source>
        <dbReference type="ARBA" id="ARBA00020973"/>
    </source>
</evidence>
<dbReference type="RefSeq" id="XP_003680489.1">
    <property type="nucleotide sequence ID" value="XM_003680441.1"/>
</dbReference>
<evidence type="ECO:0000256" key="7">
    <source>
        <dbReference type="ARBA" id="ARBA00023136"/>
    </source>
</evidence>
<keyword evidence="14" id="KW-1185">Reference proteome</keyword>
<comment type="subcellular location">
    <subcellularLocation>
        <location evidence="1 10">Golgi apparatus membrane</location>
        <topology evidence="1 10">Peripheral membrane protein</topology>
    </subcellularLocation>
</comment>
<dbReference type="Pfam" id="PF20653">
    <property type="entry name" value="COG6_C"/>
    <property type="match status" value="1"/>
</dbReference>
<dbReference type="GO" id="GO:0032258">
    <property type="term" value="P:cytoplasm to vacuole targeting by the Cvt pathway"/>
    <property type="evidence" value="ECO:0007669"/>
    <property type="project" value="EnsemblFungi"/>
</dbReference>
<keyword evidence="5 10" id="KW-0653">Protein transport</keyword>
<keyword evidence="4 10" id="KW-0813">Transport</keyword>
<dbReference type="Proteomes" id="UP000005627">
    <property type="component" value="Chromosome 3"/>
</dbReference>
<dbReference type="KEGG" id="tdl:TDEL_0C03890"/>
<dbReference type="OrthoDB" id="272987at2759"/>
<dbReference type="GO" id="GO:0006891">
    <property type="term" value="P:intra-Golgi vesicle-mediated transport"/>
    <property type="evidence" value="ECO:0007669"/>
    <property type="project" value="UniProtKB-UniRule"/>
</dbReference>
<organism evidence="13 14">
    <name type="scientific">Torulaspora delbrueckii</name>
    <name type="common">Yeast</name>
    <name type="synonym">Candida colliculosa</name>
    <dbReference type="NCBI Taxonomy" id="4950"/>
    <lineage>
        <taxon>Eukaryota</taxon>
        <taxon>Fungi</taxon>
        <taxon>Dikarya</taxon>
        <taxon>Ascomycota</taxon>
        <taxon>Saccharomycotina</taxon>
        <taxon>Saccharomycetes</taxon>
        <taxon>Saccharomycetales</taxon>
        <taxon>Saccharomycetaceae</taxon>
        <taxon>Torulaspora</taxon>
    </lineage>
</organism>
<gene>
    <name evidence="13" type="primary">TDEL0C03890</name>
    <name evidence="13" type="ORF">TDEL_0C03890</name>
</gene>
<dbReference type="GeneID" id="11502013"/>
<dbReference type="InParanoid" id="G8ZRY6"/>
<evidence type="ECO:0000313" key="14">
    <source>
        <dbReference type="Proteomes" id="UP000005627"/>
    </source>
</evidence>
<dbReference type="GO" id="GO:0017119">
    <property type="term" value="C:Golgi transport complex"/>
    <property type="evidence" value="ECO:0007669"/>
    <property type="project" value="UniProtKB-UniRule"/>
</dbReference>
<keyword evidence="7 10" id="KW-0472">Membrane</keyword>
<sequence>MDFIDLETFSAVNSTTERGSNDTLPEPSSTLNLSAFPVSSNQDQGSFKIPDFHKRNLSEVDPKENIYDRMAQHATLFMKKLDLDVTESIVTDDSRKITSQFTEPTKASLPGLEIDDLVSNKKVSASKITDQVLLQKLSRVLNEYTVTNYHTRSQIRKSLQSLEENKERLMLDDEKLIDPGYVGNLARKSMRSDLESELLKDHLTILEELTPIIRRIKRLSTSVEKIKNVGHTIIDDTGKTPTDKKEQTLEKNIESLQSDIKHLKLKRQILFAIKDQFTLNQVEDDIVTNGPVGAQFFDVVAKAMNIKEKATVLLTLPNSNAGSSLIVKVNQILENVNRKVFNYLVDFLYSYESGLNAFSERSFSPNSADLDIFRTSLIYLSSDLEYFNEFLKRVTTMRTKNVLDDFLSQFDYKTKDSRPLLLSSGDPLRYIGDVLANVYASIANEADFVKSLFKFQGELIESSSFTISQQSKEFLHGLDGKLLNEIIKSLANACRIRVEQVVKFEQDPVTNLQIFRLLNLYQLMFKKQGINEENILVIELKTLQELSKDQIEKYFVKCMNEIPSVDNTATDLMPPEWLQEYINKLVELFEVYDRGRSPDAEEAPTIDFEKFLNNALEKMIENILLKGLQQAFPLAKKNDEARSCLLTVQINSLDLIKSRLQPFTSTIFAFNERTAGIWSGIERKIDDAVSRLLDLQVKLIFEKTGLSLYYNLFNMIFPITSVQDELDYDMYLSLCENPLMKLETIREKVKGSLNEYAPQALTDVQANLLFRLTSPAIADYVCDSCLAKLSLFYVTFRRVLMHLYPDRIEDIASILNFSEEEFKTLIGIH</sequence>
<dbReference type="SMART" id="SM01087">
    <property type="entry name" value="COG6"/>
    <property type="match status" value="1"/>
</dbReference>
<accession>G8ZRY6</accession>
<dbReference type="AlphaFoldDB" id="G8ZRY6"/>
<evidence type="ECO:0000256" key="5">
    <source>
        <dbReference type="ARBA" id="ARBA00022927"/>
    </source>
</evidence>
<evidence type="ECO:0000313" key="13">
    <source>
        <dbReference type="EMBL" id="CCE91278.1"/>
    </source>
</evidence>
<feature type="domain" description="Conserved Oligomeric Golgi complex subunit 6 C-terminal" evidence="12">
    <location>
        <begin position="320"/>
        <end position="826"/>
    </location>
</feature>
<dbReference type="EMBL" id="HE616744">
    <property type="protein sequence ID" value="CCE91278.1"/>
    <property type="molecule type" value="Genomic_DNA"/>
</dbReference>
<name>G8ZRY6_TORDE</name>
<comment type="function">
    <text evidence="10">Acts as component of the peripheral membrane COG complex that is involved in intra-Golgi protein trafficking. COG is located at the cis-Golgi, and regulates tethering of retrograde intra-Golgi vesicles and possibly a number of other membrane trafficking events.</text>
</comment>
<evidence type="ECO:0000256" key="2">
    <source>
        <dbReference type="ARBA" id="ARBA00011023"/>
    </source>
</evidence>
<evidence type="ECO:0000256" key="8">
    <source>
        <dbReference type="ARBA" id="ARBA00031348"/>
    </source>
</evidence>
<comment type="function">
    <text evidence="9">Acts as a component of the peripheral membrane COG complex that is involved in intra-Golgi protein trafficking. COG is located at the cis-Golgi, and regulates tethering of retrograde intra-Golgi vesicles and possibly a number of other membrane trafficking events.</text>
</comment>
<dbReference type="STRING" id="1076872.G8ZRY6"/>
<evidence type="ECO:0000256" key="6">
    <source>
        <dbReference type="ARBA" id="ARBA00023034"/>
    </source>
</evidence>
<dbReference type="eggNOG" id="KOG3758">
    <property type="taxonomic scope" value="Eukaryota"/>
</dbReference>
<proteinExistence type="inferred from homology"/>
<dbReference type="PANTHER" id="PTHR21506:SF0">
    <property type="entry name" value="CONSERVED OLIGOMERIC GOLGI COMPLEX SUBUNIT 6"/>
    <property type="match status" value="1"/>
</dbReference>
<dbReference type="HOGENOM" id="CLU_017837_0_0_1"/>
<comment type="similarity">
    <text evidence="2 10">Belongs to the COG6 family.</text>
</comment>
<evidence type="ECO:0000256" key="4">
    <source>
        <dbReference type="ARBA" id="ARBA00022448"/>
    </source>
</evidence>
<dbReference type="InterPro" id="IPR010490">
    <property type="entry name" value="COG6"/>
</dbReference>
<dbReference type="GO" id="GO:0000139">
    <property type="term" value="C:Golgi membrane"/>
    <property type="evidence" value="ECO:0007669"/>
    <property type="project" value="UniProtKB-SubCell"/>
</dbReference>
<dbReference type="FunCoup" id="G8ZRY6">
    <property type="interactions" value="297"/>
</dbReference>
<feature type="domain" description="Conserved oligomeric complex COG6 N-terminal" evidence="11">
    <location>
        <begin position="186"/>
        <end position="290"/>
    </location>
</feature>
<dbReference type="PANTHER" id="PTHR21506">
    <property type="entry name" value="COMPONENT OF OLIGOMERIC GOLGI COMPLEX 6"/>
    <property type="match status" value="1"/>
</dbReference>